<gene>
    <name evidence="5" type="ORF">LVY72_08605</name>
</gene>
<reference evidence="5" key="1">
    <citation type="submission" date="2022-01" db="EMBL/GenBank/DDBJ databases">
        <authorList>
            <person name="Jo J.-H."/>
            <person name="Im W.-T."/>
        </authorList>
    </citation>
    <scope>NUCLEOTIDE SEQUENCE</scope>
    <source>
        <strain evidence="5">I2-34</strain>
    </source>
</reference>
<feature type="domain" description="Periplasmic binding protein" evidence="4">
    <location>
        <begin position="58"/>
        <end position="305"/>
    </location>
</feature>
<dbReference type="PANTHER" id="PTHR46847">
    <property type="entry name" value="D-ALLOSE-BINDING PERIPLASMIC PROTEIN-RELATED"/>
    <property type="match status" value="1"/>
</dbReference>
<evidence type="ECO:0000259" key="4">
    <source>
        <dbReference type="Pfam" id="PF13407"/>
    </source>
</evidence>
<comment type="caution">
    <text evidence="5">The sequence shown here is derived from an EMBL/GenBank/DDBJ whole genome shotgun (WGS) entry which is preliminary data.</text>
</comment>
<evidence type="ECO:0000256" key="3">
    <source>
        <dbReference type="ARBA" id="ARBA00022729"/>
    </source>
</evidence>
<dbReference type="Gene3D" id="3.40.50.2300">
    <property type="match status" value="2"/>
</dbReference>
<accession>A0ABS9L5M4</accession>
<dbReference type="InterPro" id="IPR025997">
    <property type="entry name" value="SBP_2_dom"/>
</dbReference>
<keyword evidence="6" id="KW-1185">Reference proteome</keyword>
<keyword evidence="3" id="KW-0732">Signal</keyword>
<comment type="subcellular location">
    <subcellularLocation>
        <location evidence="1">Cell envelope</location>
    </subcellularLocation>
</comment>
<evidence type="ECO:0000256" key="2">
    <source>
        <dbReference type="ARBA" id="ARBA00007639"/>
    </source>
</evidence>
<proteinExistence type="inferred from homology"/>
<evidence type="ECO:0000313" key="5">
    <source>
        <dbReference type="EMBL" id="MCG2621976.1"/>
    </source>
</evidence>
<sequence length="362" mass="37939">MPDIGANDPDGLLAQFSPATAAAYNAYPLPVRKSAWADWKSKKDGGYTAAIVGMPPASAFVKVMLDTVRKELAAANVEIVADLAPDDPTNVPLQLQQFSQAVALKPDVIFFIPLAGEPSVDAVKSAGEAGIPVISLQSIVDSEYAVSVTGNSVLQAMNVGAGTLKAIGGKGNVLRVTGIPGISNELYAEEGFRNVLELCPEVSVAGEVTGFFEATTAQTATLQYLATNPAGVDGVLQSGTMGLGVLNAFQESGLEAPPIADIGATEGFASWAAQNGDYPYVGSTTPTVRQSQVSVDIALRILKGEGPKINQFVNNPFVVDRTNLEELVDPAWKTTDSTDLAGNPEMFFPDNVLKEFFNNPSS</sequence>
<organism evidence="5 6">
    <name type="scientific">Arthrobacter hankyongi</name>
    <dbReference type="NCBI Taxonomy" id="2904801"/>
    <lineage>
        <taxon>Bacteria</taxon>
        <taxon>Bacillati</taxon>
        <taxon>Actinomycetota</taxon>
        <taxon>Actinomycetes</taxon>
        <taxon>Micrococcales</taxon>
        <taxon>Micrococcaceae</taxon>
        <taxon>Arthrobacter</taxon>
    </lineage>
</organism>
<dbReference type="PANTHER" id="PTHR46847:SF1">
    <property type="entry name" value="D-ALLOSE-BINDING PERIPLASMIC PROTEIN-RELATED"/>
    <property type="match status" value="1"/>
</dbReference>
<evidence type="ECO:0000313" key="6">
    <source>
        <dbReference type="Proteomes" id="UP001165368"/>
    </source>
</evidence>
<dbReference type="RefSeq" id="WP_237819723.1">
    <property type="nucleotide sequence ID" value="NZ_JAKLTQ010000004.1"/>
</dbReference>
<dbReference type="Pfam" id="PF13407">
    <property type="entry name" value="Peripla_BP_4"/>
    <property type="match status" value="1"/>
</dbReference>
<protein>
    <submittedName>
        <fullName evidence="5">Substrate-binding domain-containing protein</fullName>
    </submittedName>
</protein>
<evidence type="ECO:0000256" key="1">
    <source>
        <dbReference type="ARBA" id="ARBA00004196"/>
    </source>
</evidence>
<name>A0ABS9L5M4_9MICC</name>
<dbReference type="Proteomes" id="UP001165368">
    <property type="component" value="Unassembled WGS sequence"/>
</dbReference>
<dbReference type="InterPro" id="IPR028082">
    <property type="entry name" value="Peripla_BP_I"/>
</dbReference>
<comment type="similarity">
    <text evidence="2">Belongs to the bacterial solute-binding protein 2 family.</text>
</comment>
<dbReference type="EMBL" id="JAKLTQ010000004">
    <property type="protein sequence ID" value="MCG2621976.1"/>
    <property type="molecule type" value="Genomic_DNA"/>
</dbReference>
<dbReference type="SUPFAM" id="SSF53822">
    <property type="entry name" value="Periplasmic binding protein-like I"/>
    <property type="match status" value="1"/>
</dbReference>